<feature type="compositionally biased region" description="Low complexity" evidence="8">
    <location>
        <begin position="1"/>
        <end position="20"/>
    </location>
</feature>
<gene>
    <name evidence="10" type="ORF">ACH47X_06965</name>
</gene>
<dbReference type="Pfam" id="PF00528">
    <property type="entry name" value="BPD_transp_1"/>
    <property type="match status" value="1"/>
</dbReference>
<evidence type="ECO:0000259" key="9">
    <source>
        <dbReference type="PROSITE" id="PS50928"/>
    </source>
</evidence>
<dbReference type="PANTHER" id="PTHR43744">
    <property type="entry name" value="ABC TRANSPORTER PERMEASE PROTEIN MG189-RELATED-RELATED"/>
    <property type="match status" value="1"/>
</dbReference>
<accession>A0ABW7XHF9</accession>
<feature type="transmembrane region" description="Helical" evidence="7">
    <location>
        <begin position="146"/>
        <end position="166"/>
    </location>
</feature>
<keyword evidence="4 7" id="KW-0812">Transmembrane</keyword>
<sequence length="328" mass="34852">MSASTTARTTTARTTTAGRPGATGPGGGRRQRTRPVIDGVAMPGPFERTVKGVVLTLACALVILPFVGIISTSLATPEQVTEAGGFVLLPTGIDLSAYRMIFAGGVVTQALWISILVTAIGTTLSLALTTTLGWALSRKGAFGVRAMLLVVLISLLFNPGIIPSYLVVQRLGLLDTLWALIIPTSVSAFNVVVVRAFFVQLPNEVIDAARIDGATEWQLFWRIGLPLSKPVLAVVGLFYGVGYWNAFFNALLYMSDATKWPLQLVLRTYVVDGAQLGSQDLGIDAAALPPQTSLQMAILVVSIVPVLLVYPFLQRHFAKGMLTGAVKG</sequence>
<dbReference type="Gene3D" id="1.10.3720.10">
    <property type="entry name" value="MetI-like"/>
    <property type="match status" value="1"/>
</dbReference>
<dbReference type="InterPro" id="IPR035906">
    <property type="entry name" value="MetI-like_sf"/>
</dbReference>
<dbReference type="InterPro" id="IPR000515">
    <property type="entry name" value="MetI-like"/>
</dbReference>
<proteinExistence type="inferred from homology"/>
<evidence type="ECO:0000256" key="1">
    <source>
        <dbReference type="ARBA" id="ARBA00004651"/>
    </source>
</evidence>
<dbReference type="PANTHER" id="PTHR43744:SF9">
    <property type="entry name" value="POLYGALACTURONAN_RHAMNOGALACTURONAN TRANSPORT SYSTEM PERMEASE PROTEIN YTCP"/>
    <property type="match status" value="1"/>
</dbReference>
<dbReference type="EMBL" id="JBIRYI010000003">
    <property type="protein sequence ID" value="MFI2486635.1"/>
    <property type="molecule type" value="Genomic_DNA"/>
</dbReference>
<feature type="transmembrane region" description="Helical" evidence="7">
    <location>
        <begin position="294"/>
        <end position="313"/>
    </location>
</feature>
<evidence type="ECO:0000256" key="6">
    <source>
        <dbReference type="ARBA" id="ARBA00023136"/>
    </source>
</evidence>
<feature type="region of interest" description="Disordered" evidence="8">
    <location>
        <begin position="1"/>
        <end position="38"/>
    </location>
</feature>
<evidence type="ECO:0000256" key="3">
    <source>
        <dbReference type="ARBA" id="ARBA00022475"/>
    </source>
</evidence>
<evidence type="ECO:0000256" key="7">
    <source>
        <dbReference type="RuleBase" id="RU363032"/>
    </source>
</evidence>
<keyword evidence="3" id="KW-1003">Cell membrane</keyword>
<feature type="transmembrane region" description="Helical" evidence="7">
    <location>
        <begin position="231"/>
        <end position="254"/>
    </location>
</feature>
<comment type="subcellular location">
    <subcellularLocation>
        <location evidence="1 7">Cell membrane</location>
        <topology evidence="1 7">Multi-pass membrane protein</topology>
    </subcellularLocation>
</comment>
<dbReference type="CDD" id="cd06261">
    <property type="entry name" value="TM_PBP2"/>
    <property type="match status" value="1"/>
</dbReference>
<feature type="domain" description="ABC transmembrane type-1" evidence="9">
    <location>
        <begin position="111"/>
        <end position="309"/>
    </location>
</feature>
<dbReference type="PROSITE" id="PS50928">
    <property type="entry name" value="ABC_TM1"/>
    <property type="match status" value="1"/>
</dbReference>
<organism evidence="10 11">
    <name type="scientific">Promicromonospora kroppenstedtii</name>
    <dbReference type="NCBI Taxonomy" id="440482"/>
    <lineage>
        <taxon>Bacteria</taxon>
        <taxon>Bacillati</taxon>
        <taxon>Actinomycetota</taxon>
        <taxon>Actinomycetes</taxon>
        <taxon>Micrococcales</taxon>
        <taxon>Promicromonosporaceae</taxon>
        <taxon>Promicromonospora</taxon>
    </lineage>
</organism>
<evidence type="ECO:0000256" key="5">
    <source>
        <dbReference type="ARBA" id="ARBA00022989"/>
    </source>
</evidence>
<keyword evidence="6 7" id="KW-0472">Membrane</keyword>
<keyword evidence="5 7" id="KW-1133">Transmembrane helix</keyword>
<protein>
    <submittedName>
        <fullName evidence="10">Carbohydrate ABC transporter permease</fullName>
    </submittedName>
</protein>
<keyword evidence="11" id="KW-1185">Reference proteome</keyword>
<reference evidence="10 11" key="1">
    <citation type="submission" date="2024-10" db="EMBL/GenBank/DDBJ databases">
        <title>The Natural Products Discovery Center: Release of the First 8490 Sequenced Strains for Exploring Actinobacteria Biosynthetic Diversity.</title>
        <authorList>
            <person name="Kalkreuter E."/>
            <person name="Kautsar S.A."/>
            <person name="Yang D."/>
            <person name="Bader C.D."/>
            <person name="Teijaro C.N."/>
            <person name="Fluegel L."/>
            <person name="Davis C.M."/>
            <person name="Simpson J.R."/>
            <person name="Lauterbach L."/>
            <person name="Steele A.D."/>
            <person name="Gui C."/>
            <person name="Meng S."/>
            <person name="Li G."/>
            <person name="Viehrig K."/>
            <person name="Ye F."/>
            <person name="Su P."/>
            <person name="Kiefer A.F."/>
            <person name="Nichols A."/>
            <person name="Cepeda A.J."/>
            <person name="Yan W."/>
            <person name="Fan B."/>
            <person name="Jiang Y."/>
            <person name="Adhikari A."/>
            <person name="Zheng C.-J."/>
            <person name="Schuster L."/>
            <person name="Cowan T.M."/>
            <person name="Smanski M.J."/>
            <person name="Chevrette M.G."/>
            <person name="De Carvalho L.P.S."/>
            <person name="Shen B."/>
        </authorList>
    </citation>
    <scope>NUCLEOTIDE SEQUENCE [LARGE SCALE GENOMIC DNA]</scope>
    <source>
        <strain evidence="10 11">NPDC019481</strain>
    </source>
</reference>
<evidence type="ECO:0000256" key="2">
    <source>
        <dbReference type="ARBA" id="ARBA00022448"/>
    </source>
</evidence>
<dbReference type="Proteomes" id="UP001611580">
    <property type="component" value="Unassembled WGS sequence"/>
</dbReference>
<evidence type="ECO:0000256" key="8">
    <source>
        <dbReference type="SAM" id="MobiDB-lite"/>
    </source>
</evidence>
<keyword evidence="2 7" id="KW-0813">Transport</keyword>
<name>A0ABW7XHF9_9MICO</name>
<comment type="caution">
    <text evidence="10">The sequence shown here is derived from an EMBL/GenBank/DDBJ whole genome shotgun (WGS) entry which is preliminary data.</text>
</comment>
<dbReference type="SUPFAM" id="SSF161098">
    <property type="entry name" value="MetI-like"/>
    <property type="match status" value="1"/>
</dbReference>
<evidence type="ECO:0000313" key="11">
    <source>
        <dbReference type="Proteomes" id="UP001611580"/>
    </source>
</evidence>
<feature type="transmembrane region" description="Helical" evidence="7">
    <location>
        <begin position="110"/>
        <end position="134"/>
    </location>
</feature>
<feature type="transmembrane region" description="Helical" evidence="7">
    <location>
        <begin position="52"/>
        <end position="75"/>
    </location>
</feature>
<dbReference type="RefSeq" id="WP_397402709.1">
    <property type="nucleotide sequence ID" value="NZ_JBIRYI010000003.1"/>
</dbReference>
<evidence type="ECO:0000313" key="10">
    <source>
        <dbReference type="EMBL" id="MFI2486635.1"/>
    </source>
</evidence>
<feature type="transmembrane region" description="Helical" evidence="7">
    <location>
        <begin position="178"/>
        <end position="198"/>
    </location>
</feature>
<evidence type="ECO:0000256" key="4">
    <source>
        <dbReference type="ARBA" id="ARBA00022692"/>
    </source>
</evidence>
<comment type="similarity">
    <text evidence="7">Belongs to the binding-protein-dependent transport system permease family.</text>
</comment>